<sequence length="317" mass="35992">MKDDLLQRLGLPRAHVAEVLARLARNTKVIGRQKDAPILAHLESLQIIHCAGRLWHLDNPERLEQLCNQIGYSELNAPQKRGAILRNTEFIHHKSAAAWRGDSKSGCSEPLLPGQKATGDEVMRVRSHHTGLAIAYQNGWLQSVDDETMQRTECSIPERQWLTKEQLTFNNIHLVMTVENLGAFVDMPLVDGLVLLYVPGLNIAHCALLEALPKQVPWVAFPDYDPNGLSIVRSMAQKLNRPGRVWLPDYWREQANQRSREMLGASKRSWRDAPALDLPGLRDVDRWLEQETLVLDHRCDKALFKLVKNGIGIERLI</sequence>
<dbReference type="EMBL" id="MJMJ01000001">
    <property type="protein sequence ID" value="OLQ93395.1"/>
    <property type="molecule type" value="Genomic_DNA"/>
</dbReference>
<comment type="caution">
    <text evidence="1">The sequence shown here is derived from an EMBL/GenBank/DDBJ whole genome shotgun (WGS) entry which is preliminary data.</text>
</comment>
<evidence type="ECO:0000313" key="2">
    <source>
        <dbReference type="Proteomes" id="UP000186313"/>
    </source>
</evidence>
<evidence type="ECO:0000313" key="1">
    <source>
        <dbReference type="EMBL" id="OLQ93395.1"/>
    </source>
</evidence>
<protein>
    <recommendedName>
        <fullName evidence="3">Wadjet protein JetD C-terminal domain-containing protein</fullName>
    </recommendedName>
</protein>
<organism evidence="1 2">
    <name type="scientific">Vibrio panuliri</name>
    <dbReference type="NCBI Taxonomy" id="1381081"/>
    <lineage>
        <taxon>Bacteria</taxon>
        <taxon>Pseudomonadati</taxon>
        <taxon>Pseudomonadota</taxon>
        <taxon>Gammaproteobacteria</taxon>
        <taxon>Vibrionales</taxon>
        <taxon>Vibrionaceae</taxon>
        <taxon>Vibrio</taxon>
    </lineage>
</organism>
<gene>
    <name evidence="1" type="ORF">BIY22_02565</name>
</gene>
<dbReference type="STRING" id="1381081.BIY22_02565"/>
<proteinExistence type="predicted"/>
<dbReference type="Proteomes" id="UP000186313">
    <property type="component" value="Unassembled WGS sequence"/>
</dbReference>
<accession>A0A1Q9HRD9</accession>
<name>A0A1Q9HRD9_9VIBR</name>
<reference evidence="1 2" key="1">
    <citation type="submission" date="2016-09" db="EMBL/GenBank/DDBJ databases">
        <title>Genomic Taxonomy of the Vibrionaceae.</title>
        <authorList>
            <person name="Gonzalez-Castillo A."/>
            <person name="Gomez-Gil B."/>
            <person name="Enciso-Ibarra K."/>
        </authorList>
    </citation>
    <scope>NUCLEOTIDE SEQUENCE [LARGE SCALE GENOMIC DNA]</scope>
    <source>
        <strain evidence="1 2">CAIM 703</strain>
    </source>
</reference>
<dbReference type="AlphaFoldDB" id="A0A1Q9HRD9"/>
<evidence type="ECO:0008006" key="3">
    <source>
        <dbReference type="Google" id="ProtNLM"/>
    </source>
</evidence>